<keyword evidence="2" id="KW-1185">Reference proteome</keyword>
<dbReference type="KEGG" id="ise:JBKA6_1449"/>
<name>A0A1J1E7Z7_9FLAO</name>
<evidence type="ECO:0000313" key="1">
    <source>
        <dbReference type="EMBL" id="BAV95462.1"/>
    </source>
</evidence>
<organism evidence="1 2">
    <name type="scientific">Ichthyobacterium seriolicida</name>
    <dbReference type="NCBI Taxonomy" id="242600"/>
    <lineage>
        <taxon>Bacteria</taxon>
        <taxon>Pseudomonadati</taxon>
        <taxon>Bacteroidota</taxon>
        <taxon>Flavobacteriia</taxon>
        <taxon>Flavobacteriales</taxon>
        <taxon>Ichthyobacteriaceae</taxon>
        <taxon>Ichthyobacterium</taxon>
    </lineage>
</organism>
<accession>A0A1J1E7Z7</accession>
<protein>
    <submittedName>
        <fullName evidence="1">Uncharacterized protein</fullName>
    </submittedName>
</protein>
<evidence type="ECO:0000313" key="2">
    <source>
        <dbReference type="Proteomes" id="UP000243197"/>
    </source>
</evidence>
<gene>
    <name evidence="1" type="ORF">JBKA6_1449</name>
</gene>
<dbReference type="Proteomes" id="UP000243197">
    <property type="component" value="Chromosome"/>
</dbReference>
<reference evidence="1 2" key="1">
    <citation type="submission" date="2014-03" db="EMBL/GenBank/DDBJ databases">
        <title>complete genome sequence of Flavobacteriaceae bacterium JBKA-6.</title>
        <authorList>
            <person name="Takano T."/>
            <person name="Nakamura Y."/>
            <person name="Takuma S."/>
            <person name="Yasuike M."/>
            <person name="Matsuyama T."/>
            <person name="Sakai T."/>
            <person name="Fujiwara A."/>
            <person name="Kimoto K."/>
            <person name="Fukuda Y."/>
            <person name="Kondo H."/>
            <person name="Hirono I."/>
            <person name="Nakayasu C."/>
        </authorList>
    </citation>
    <scope>NUCLEOTIDE SEQUENCE [LARGE SCALE GENOMIC DNA]</scope>
    <source>
        <strain evidence="1 2">JBKA-6</strain>
    </source>
</reference>
<dbReference type="EMBL" id="AP014564">
    <property type="protein sequence ID" value="BAV95462.1"/>
    <property type="molecule type" value="Genomic_DNA"/>
</dbReference>
<proteinExistence type="predicted"/>
<dbReference type="AlphaFoldDB" id="A0A1J1E7Z7"/>
<sequence>MLTSGVIVFSCGKEIDKNQITEVKSIDFLAEKNKVTVEDKQDVSDLFKSLFIIKTPERAISAYTEEQKALNSKITIEGDNIYVKMPYNPALKLDEAGILTATITSSSAPGTSPATFDIPISIGANEFTHQKMITGVVKKLPKKIGDKDIEKEYSIHFKYDKDAAKSASDKCDLFPTDTTVDSPINNLSFTRNHQYKKLEETITANNSYVCENAEVNGKNHGKCNGLSKTSKAVTPVLTTALTSKNGDSEANAIEMHFEGGTLSHHFVSTTISNPEKSFDIGILAHDYDGDNPKFTMPNFEFIADGAVLPDGAFFSVEGVNGTDCDVKYKQKICPIIPNTGFKMYNPMPLVDNGIIFKVVAQNGINKKFYKLIFKNKNTRPRF</sequence>